<evidence type="ECO:0000313" key="1">
    <source>
        <dbReference type="EMBL" id="KAL2825395.1"/>
    </source>
</evidence>
<reference evidence="1 2" key="1">
    <citation type="submission" date="2024-07" db="EMBL/GenBank/DDBJ databases">
        <title>Section-level genome sequencing and comparative genomics of Aspergillus sections Usti and Cavernicolus.</title>
        <authorList>
            <consortium name="Lawrence Berkeley National Laboratory"/>
            <person name="Nybo J.L."/>
            <person name="Vesth T.C."/>
            <person name="Theobald S."/>
            <person name="Frisvad J.C."/>
            <person name="Larsen T.O."/>
            <person name="Kjaerboelling I."/>
            <person name="Rothschild-Mancinelli K."/>
            <person name="Lyhne E.K."/>
            <person name="Kogle M.E."/>
            <person name="Barry K."/>
            <person name="Clum A."/>
            <person name="Na H."/>
            <person name="Ledsgaard L."/>
            <person name="Lin J."/>
            <person name="Lipzen A."/>
            <person name="Kuo A."/>
            <person name="Riley R."/>
            <person name="Mondo S."/>
            <person name="Labutti K."/>
            <person name="Haridas S."/>
            <person name="Pangalinan J."/>
            <person name="Salamov A.A."/>
            <person name="Simmons B.A."/>
            <person name="Magnuson J.K."/>
            <person name="Chen J."/>
            <person name="Drula E."/>
            <person name="Henrissat B."/>
            <person name="Wiebenga A."/>
            <person name="Lubbers R.J."/>
            <person name="Gomes A.C."/>
            <person name="Makela M.R."/>
            <person name="Stajich J."/>
            <person name="Grigoriev I.V."/>
            <person name="Mortensen U.H."/>
            <person name="De Vries R.P."/>
            <person name="Baker S.E."/>
            <person name="Andersen M.R."/>
        </authorList>
    </citation>
    <scope>NUCLEOTIDE SEQUENCE [LARGE SCALE GENOMIC DNA]</scope>
    <source>
        <strain evidence="1 2">CBS 123904</strain>
    </source>
</reference>
<protein>
    <submittedName>
        <fullName evidence="1">Uncharacterized protein</fullName>
    </submittedName>
</protein>
<sequence>MYSPLLTARLDDGKPSVSSCLDAPWLESAAACLLCNDGVDCSGGVSKAFFLAASSLDIAVLRRSGKVEESLGRELGSSLDGASSDPKWALSAASIELDRDRDRRLELEKKDERRDDGRERDSSALTLDDLLELPNGCFLVSLRDSLRKAEASPVRSASSSLNSRFSNSSLSASKRFVARLSFFWTTWLTVSCLCRGPSGESFAVC</sequence>
<accession>A0ABR4ICC8</accession>
<dbReference type="EMBL" id="JBFXLU010000492">
    <property type="protein sequence ID" value="KAL2825395.1"/>
    <property type="molecule type" value="Genomic_DNA"/>
</dbReference>
<dbReference type="Proteomes" id="UP001610446">
    <property type="component" value="Unassembled WGS sequence"/>
</dbReference>
<evidence type="ECO:0000313" key="2">
    <source>
        <dbReference type="Proteomes" id="UP001610446"/>
    </source>
</evidence>
<proteinExistence type="predicted"/>
<gene>
    <name evidence="1" type="ORF">BJY01DRAFT_157446</name>
</gene>
<comment type="caution">
    <text evidence="1">The sequence shown here is derived from an EMBL/GenBank/DDBJ whole genome shotgun (WGS) entry which is preliminary data.</text>
</comment>
<keyword evidence="2" id="KW-1185">Reference proteome</keyword>
<organism evidence="1 2">
    <name type="scientific">Aspergillus pseudoustus</name>
    <dbReference type="NCBI Taxonomy" id="1810923"/>
    <lineage>
        <taxon>Eukaryota</taxon>
        <taxon>Fungi</taxon>
        <taxon>Dikarya</taxon>
        <taxon>Ascomycota</taxon>
        <taxon>Pezizomycotina</taxon>
        <taxon>Eurotiomycetes</taxon>
        <taxon>Eurotiomycetidae</taxon>
        <taxon>Eurotiales</taxon>
        <taxon>Aspergillaceae</taxon>
        <taxon>Aspergillus</taxon>
        <taxon>Aspergillus subgen. Nidulantes</taxon>
    </lineage>
</organism>
<name>A0ABR4ICC8_9EURO</name>